<dbReference type="PROSITE" id="PS50885">
    <property type="entry name" value="HAMP"/>
    <property type="match status" value="1"/>
</dbReference>
<feature type="domain" description="HAMP" evidence="1">
    <location>
        <begin position="14"/>
        <end position="68"/>
    </location>
</feature>
<evidence type="ECO:0000259" key="1">
    <source>
        <dbReference type="PROSITE" id="PS50885"/>
    </source>
</evidence>
<name>A0A9D5QDF5_UNCW3</name>
<dbReference type="Proteomes" id="UP000630660">
    <property type="component" value="Unassembled WGS sequence"/>
</dbReference>
<comment type="caution">
    <text evidence="2">The sequence shown here is derived from an EMBL/GenBank/DDBJ whole genome shotgun (WGS) entry which is preliminary data.</text>
</comment>
<accession>A0A9D5QDF5</accession>
<feature type="non-terminal residue" evidence="2">
    <location>
        <position position="285"/>
    </location>
</feature>
<dbReference type="SMART" id="SM00065">
    <property type="entry name" value="GAF"/>
    <property type="match status" value="1"/>
</dbReference>
<dbReference type="InterPro" id="IPR003018">
    <property type="entry name" value="GAF"/>
</dbReference>
<dbReference type="GO" id="GO:0007165">
    <property type="term" value="P:signal transduction"/>
    <property type="evidence" value="ECO:0007669"/>
    <property type="project" value="InterPro"/>
</dbReference>
<dbReference type="Pfam" id="PF13185">
    <property type="entry name" value="GAF_2"/>
    <property type="match status" value="1"/>
</dbReference>
<organism evidence="2 3">
    <name type="scientific">candidate division WOR-3 bacterium</name>
    <dbReference type="NCBI Taxonomy" id="2052148"/>
    <lineage>
        <taxon>Bacteria</taxon>
        <taxon>Bacteria division WOR-3</taxon>
    </lineage>
</organism>
<dbReference type="EMBL" id="WJKJ01000250">
    <property type="protein sequence ID" value="MBD3365052.1"/>
    <property type="molecule type" value="Genomic_DNA"/>
</dbReference>
<dbReference type="GO" id="GO:0016020">
    <property type="term" value="C:membrane"/>
    <property type="evidence" value="ECO:0007669"/>
    <property type="project" value="InterPro"/>
</dbReference>
<evidence type="ECO:0000313" key="2">
    <source>
        <dbReference type="EMBL" id="MBD3365052.1"/>
    </source>
</evidence>
<sequence length="285" mass="32534">MSEEKTLPKEDYREYVRKRLEALAPILEKVSLGEFDQSIPIPEDTDDEFTELFVGLNLMIEDLKFMFDENQRNTAELERRLTELSVFNEVGRALGSTLKLDELLEVIYQQTSRVMDTESFYIALYNEDSETIDFPMYVESDKRIPLDSQKFRNGLTEYIIKTRKPLLIEKDVEKERENLGIDAVVRGDPAMCWLGVPMISAESVVGVIAVQSTRKEGLYDEDHLRLLSAIANAAASSVANARAYAELERRLTELSVFNEVGRALGSTLKLSEQLKIIYEQASRVM</sequence>
<gene>
    <name evidence="2" type="ORF">GF359_07535</name>
</gene>
<dbReference type="InterPro" id="IPR029016">
    <property type="entry name" value="GAF-like_dom_sf"/>
</dbReference>
<dbReference type="AlphaFoldDB" id="A0A9D5QDF5"/>
<dbReference type="InterPro" id="IPR003660">
    <property type="entry name" value="HAMP_dom"/>
</dbReference>
<dbReference type="SMART" id="SM00304">
    <property type="entry name" value="HAMP"/>
    <property type="match status" value="1"/>
</dbReference>
<reference evidence="2" key="1">
    <citation type="submission" date="2019-11" db="EMBL/GenBank/DDBJ databases">
        <title>Microbial mats filling the niche in hypersaline microbial mats.</title>
        <authorList>
            <person name="Wong H.L."/>
            <person name="Macleod F.I."/>
            <person name="White R.A. III"/>
            <person name="Burns B.P."/>
        </authorList>
    </citation>
    <scope>NUCLEOTIDE SEQUENCE</scope>
    <source>
        <strain evidence="2">Bin_327</strain>
    </source>
</reference>
<evidence type="ECO:0000313" key="3">
    <source>
        <dbReference type="Proteomes" id="UP000630660"/>
    </source>
</evidence>
<proteinExistence type="predicted"/>
<protein>
    <submittedName>
        <fullName evidence="2">GAF domain-containing protein</fullName>
    </submittedName>
</protein>
<dbReference type="SUPFAM" id="SSF55781">
    <property type="entry name" value="GAF domain-like"/>
    <property type="match status" value="1"/>
</dbReference>
<dbReference type="Gene3D" id="3.30.450.40">
    <property type="match status" value="1"/>
</dbReference>